<protein>
    <submittedName>
        <fullName evidence="2">PQQ-dependent sugar dehydrogenase</fullName>
    </submittedName>
</protein>
<sequence>MRGGVIMAGLISLFVGASERVHETAYTLTTLTSSLSYPKAMVQLPDLRWLITLRNGELVFVAPNGDVERSRLDLPQLYTEGQGGVLDVELATDFTYSKNVFFSYSKGSKAQNHLAVVRATLAHNSADFSEVTAIFSVDTLKDTPVHYGGKLLALDNNEWLLTSGDGFDFREQAQLLTSQLGKVLRFSSTGEASASAPFPKAPYIYTYGHRNPQGLIALPDGILLLHEHGPDGGDEVNQLIAGNNYGWPVVTLGKDYSGASISPFEHYPGMVDPIVDWTPSIAPSSMTYYAHPAFPSLHNHVLVTALKARAIYALDISSSPIEQKRIFPSVNKRLRDVAIGKDGNIYLLTDGEKGQLIRVSAK</sequence>
<dbReference type="InterPro" id="IPR011041">
    <property type="entry name" value="Quinoprot_gluc/sorb_DH_b-prop"/>
</dbReference>
<dbReference type="PANTHER" id="PTHR19328">
    <property type="entry name" value="HEDGEHOG-INTERACTING PROTEIN"/>
    <property type="match status" value="1"/>
</dbReference>
<dbReference type="AlphaFoldDB" id="A0A7X5RJA6"/>
<accession>A0A7X5RJA6</accession>
<evidence type="ECO:0000313" key="2">
    <source>
        <dbReference type="EMBL" id="NDV89582.1"/>
    </source>
</evidence>
<dbReference type="EMBL" id="JAAAWN010000001">
    <property type="protein sequence ID" value="NDV89582.1"/>
    <property type="molecule type" value="Genomic_DNA"/>
</dbReference>
<feature type="domain" description="Glucose/Sorbosone dehydrogenase" evidence="1">
    <location>
        <begin position="35"/>
        <end position="358"/>
    </location>
</feature>
<dbReference type="PANTHER" id="PTHR19328:SF75">
    <property type="entry name" value="ALDOSE SUGAR DEHYDROGENASE YLII"/>
    <property type="match status" value="1"/>
</dbReference>
<reference evidence="2 3" key="1">
    <citation type="submission" date="2020-01" db="EMBL/GenBank/DDBJ databases">
        <authorList>
            <person name="Chen J."/>
            <person name="Zhu S."/>
            <person name="Yang J."/>
        </authorList>
    </citation>
    <scope>NUCLEOTIDE SEQUENCE [LARGE SCALE GENOMIC DNA]</scope>
    <source>
        <strain evidence="2 3">345S023</strain>
    </source>
</reference>
<comment type="caution">
    <text evidence="2">The sequence shown here is derived from an EMBL/GenBank/DDBJ whole genome shotgun (WGS) entry which is preliminary data.</text>
</comment>
<gene>
    <name evidence="2" type="ORF">GTH32_00020</name>
</gene>
<evidence type="ECO:0000313" key="3">
    <source>
        <dbReference type="Proteomes" id="UP000470213"/>
    </source>
</evidence>
<evidence type="ECO:0000259" key="1">
    <source>
        <dbReference type="Pfam" id="PF07995"/>
    </source>
</evidence>
<dbReference type="SUPFAM" id="SSF50952">
    <property type="entry name" value="Soluble quinoprotein glucose dehydrogenase"/>
    <property type="match status" value="1"/>
</dbReference>
<dbReference type="Proteomes" id="UP000470213">
    <property type="component" value="Unassembled WGS sequence"/>
</dbReference>
<proteinExistence type="predicted"/>
<name>A0A7X5RJA6_9ALTE</name>
<dbReference type="Gene3D" id="2.120.10.30">
    <property type="entry name" value="TolB, C-terminal domain"/>
    <property type="match status" value="1"/>
</dbReference>
<dbReference type="RefSeq" id="WP_163083189.1">
    <property type="nucleotide sequence ID" value="NZ_JAAAWN010000001.1"/>
</dbReference>
<organism evidence="2 3">
    <name type="scientific">Alteromonas profundi</name>
    <dbReference type="NCBI Taxonomy" id="2696062"/>
    <lineage>
        <taxon>Bacteria</taxon>
        <taxon>Pseudomonadati</taxon>
        <taxon>Pseudomonadota</taxon>
        <taxon>Gammaproteobacteria</taxon>
        <taxon>Alteromonadales</taxon>
        <taxon>Alteromonadaceae</taxon>
        <taxon>Alteromonas/Salinimonas group</taxon>
        <taxon>Alteromonas</taxon>
    </lineage>
</organism>
<dbReference type="Pfam" id="PF07995">
    <property type="entry name" value="GSDH"/>
    <property type="match status" value="1"/>
</dbReference>
<keyword evidence="3" id="KW-1185">Reference proteome</keyword>
<dbReference type="InterPro" id="IPR012938">
    <property type="entry name" value="Glc/Sorbosone_DH"/>
</dbReference>
<dbReference type="InterPro" id="IPR011042">
    <property type="entry name" value="6-blade_b-propeller_TolB-like"/>
</dbReference>